<comment type="caution">
    <text evidence="2">The sequence shown here is derived from an EMBL/GenBank/DDBJ whole genome shotgun (WGS) entry which is preliminary data.</text>
</comment>
<evidence type="ECO:0000313" key="3">
    <source>
        <dbReference type="Proteomes" id="UP000299102"/>
    </source>
</evidence>
<accession>A0A4C1SVJ0</accession>
<reference evidence="2 3" key="1">
    <citation type="journal article" date="2019" name="Commun. Biol.">
        <title>The bagworm genome reveals a unique fibroin gene that provides high tensile strength.</title>
        <authorList>
            <person name="Kono N."/>
            <person name="Nakamura H."/>
            <person name="Ohtoshi R."/>
            <person name="Tomita M."/>
            <person name="Numata K."/>
            <person name="Arakawa K."/>
        </authorList>
    </citation>
    <scope>NUCLEOTIDE SEQUENCE [LARGE SCALE GENOMIC DNA]</scope>
</reference>
<gene>
    <name evidence="2" type="ORF">EVAR_3199_1</name>
</gene>
<name>A0A4C1SVJ0_EUMVA</name>
<dbReference type="AlphaFoldDB" id="A0A4C1SVJ0"/>
<protein>
    <submittedName>
        <fullName evidence="2">Uncharacterized protein</fullName>
    </submittedName>
</protein>
<dbReference type="EMBL" id="BGZK01000020">
    <property type="protein sequence ID" value="GBP05914.1"/>
    <property type="molecule type" value="Genomic_DNA"/>
</dbReference>
<feature type="region of interest" description="Disordered" evidence="1">
    <location>
        <begin position="65"/>
        <end position="89"/>
    </location>
</feature>
<dbReference type="Proteomes" id="UP000299102">
    <property type="component" value="Unassembled WGS sequence"/>
</dbReference>
<sequence>MRGRVHSDVRASSELAKLAAYDECAISPREVWAGGEGVRADFLICEVGSQVVLGQGSTSSRFAPVSMRSSVSMHAPRARPRGGRTAALQ</sequence>
<evidence type="ECO:0000256" key="1">
    <source>
        <dbReference type="SAM" id="MobiDB-lite"/>
    </source>
</evidence>
<evidence type="ECO:0000313" key="2">
    <source>
        <dbReference type="EMBL" id="GBP05914.1"/>
    </source>
</evidence>
<organism evidence="2 3">
    <name type="scientific">Eumeta variegata</name>
    <name type="common">Bagworm moth</name>
    <name type="synonym">Eumeta japonica</name>
    <dbReference type="NCBI Taxonomy" id="151549"/>
    <lineage>
        <taxon>Eukaryota</taxon>
        <taxon>Metazoa</taxon>
        <taxon>Ecdysozoa</taxon>
        <taxon>Arthropoda</taxon>
        <taxon>Hexapoda</taxon>
        <taxon>Insecta</taxon>
        <taxon>Pterygota</taxon>
        <taxon>Neoptera</taxon>
        <taxon>Endopterygota</taxon>
        <taxon>Lepidoptera</taxon>
        <taxon>Glossata</taxon>
        <taxon>Ditrysia</taxon>
        <taxon>Tineoidea</taxon>
        <taxon>Psychidae</taxon>
        <taxon>Oiketicinae</taxon>
        <taxon>Eumeta</taxon>
    </lineage>
</organism>
<keyword evidence="3" id="KW-1185">Reference proteome</keyword>
<proteinExistence type="predicted"/>